<dbReference type="GO" id="GO:0005634">
    <property type="term" value="C:nucleus"/>
    <property type="evidence" value="ECO:0007669"/>
    <property type="project" value="UniProtKB-SubCell"/>
</dbReference>
<feature type="domain" description="Xylanolytic transcriptional activator regulatory" evidence="7">
    <location>
        <begin position="247"/>
        <end position="319"/>
    </location>
</feature>
<keyword evidence="5" id="KW-0539">Nucleus</keyword>
<keyword evidence="9" id="KW-1185">Reference proteome</keyword>
<comment type="subcellular location">
    <subcellularLocation>
        <location evidence="1">Nucleus</location>
    </subcellularLocation>
</comment>
<dbReference type="VEuPathDB" id="FungiDB:PV06_10854"/>
<keyword evidence="3" id="KW-0805">Transcription regulation</keyword>
<dbReference type="EMBL" id="KN847347">
    <property type="protein sequence ID" value="KIW36953.1"/>
    <property type="molecule type" value="Genomic_DNA"/>
</dbReference>
<feature type="region of interest" description="Disordered" evidence="6">
    <location>
        <begin position="650"/>
        <end position="671"/>
    </location>
</feature>
<dbReference type="HOGENOM" id="CLU_015161_0_1_1"/>
<evidence type="ECO:0000256" key="4">
    <source>
        <dbReference type="ARBA" id="ARBA00023163"/>
    </source>
</evidence>
<keyword evidence="2" id="KW-0479">Metal-binding</keyword>
<sequence>MQEKKGTLFGPPPSMYNLSPSVFRYDCEYSGKDPARADRSEILSTERLLAYEMDDLSKTFVSLKEDISQLQVQIQGIVECQQQMLALLFSQNRERTIYASSSDGSLGSERQCFSGEKAGSEWEQPSGESLLQFIQFPLIDQLVDIYFEHCHNRPYSFFHEGNFRRSLARQAVPAYLLLAMVATTLRFSEGLGWTEQRGFDAKAATSSWKLIGASYLDKGNNNIHVVQALALLSIFDFTAEKARHGSAWIKIGIAIRLAQDMKLMLQPPTQLPPESQEERRRVFWSLYILDRLASCGRGHPATILESTCQLSLPCDEQSWRNRMPAKSAATLKQFSASRSLPPVENSPFALVVLCASVLGRAAQLMLQGVDDNDIVPPWDNRSNLAAIQSNLICLEPSVVLQRPLQQLIREEFSVHGRIDQTALGPLVFSNTLFHLCYCILYQPFLLKNKLKNFQGQIPSSFLSRSFETAYEHAKQLVLQIDAAQAVGCNAFIAFYSYAAVVAGSILALCPYDASENLRAEANNVQQTNVAFLVRLGHWWNHTPTALALLQKLISESHKFSASTRSTLEHITFSTDDEELMWTLLDYNAWSSMDPDGVRVFGENQANDSWPDMNDFCDTFPHLDWEILQGTGTPLLSQTFGADQFSANSSTGQVNLGTRTRSETNGTVQEDG</sequence>
<dbReference type="GO" id="GO:0006351">
    <property type="term" value="P:DNA-templated transcription"/>
    <property type="evidence" value="ECO:0007669"/>
    <property type="project" value="InterPro"/>
</dbReference>
<dbReference type="InterPro" id="IPR007219">
    <property type="entry name" value="XnlR_reg_dom"/>
</dbReference>
<dbReference type="GO" id="GO:0000981">
    <property type="term" value="F:DNA-binding transcription factor activity, RNA polymerase II-specific"/>
    <property type="evidence" value="ECO:0007669"/>
    <property type="project" value="InterPro"/>
</dbReference>
<evidence type="ECO:0000256" key="6">
    <source>
        <dbReference type="SAM" id="MobiDB-lite"/>
    </source>
</evidence>
<protein>
    <recommendedName>
        <fullName evidence="7">Xylanolytic transcriptional activator regulatory domain-containing protein</fullName>
    </recommendedName>
</protein>
<dbReference type="GeneID" id="27362928"/>
<accession>A0A0D2D0Y8</accession>
<evidence type="ECO:0000256" key="1">
    <source>
        <dbReference type="ARBA" id="ARBA00004123"/>
    </source>
</evidence>
<proteinExistence type="predicted"/>
<dbReference type="CDD" id="cd12148">
    <property type="entry name" value="fungal_TF_MHR"/>
    <property type="match status" value="1"/>
</dbReference>
<dbReference type="SMART" id="SM00906">
    <property type="entry name" value="Fungal_trans"/>
    <property type="match status" value="1"/>
</dbReference>
<evidence type="ECO:0000259" key="7">
    <source>
        <dbReference type="SMART" id="SM00906"/>
    </source>
</evidence>
<keyword evidence="4" id="KW-0804">Transcription</keyword>
<dbReference type="RefSeq" id="XP_016257169.1">
    <property type="nucleotide sequence ID" value="XM_016412444.1"/>
</dbReference>
<dbReference type="PANTHER" id="PTHR47338">
    <property type="entry name" value="ZN(II)2CYS6 TRANSCRIPTION FACTOR (EUROFUNG)-RELATED"/>
    <property type="match status" value="1"/>
</dbReference>
<evidence type="ECO:0000256" key="5">
    <source>
        <dbReference type="ARBA" id="ARBA00023242"/>
    </source>
</evidence>
<reference evidence="8 9" key="1">
    <citation type="submission" date="2015-01" db="EMBL/GenBank/DDBJ databases">
        <title>The Genome Sequence of Exophiala oligosperma CBS72588.</title>
        <authorList>
            <consortium name="The Broad Institute Genomics Platform"/>
            <person name="Cuomo C."/>
            <person name="de Hoog S."/>
            <person name="Gorbushina A."/>
            <person name="Stielow B."/>
            <person name="Teixiera M."/>
            <person name="Abouelleil A."/>
            <person name="Chapman S.B."/>
            <person name="Priest M."/>
            <person name="Young S.K."/>
            <person name="Wortman J."/>
            <person name="Nusbaum C."/>
            <person name="Birren B."/>
        </authorList>
    </citation>
    <scope>NUCLEOTIDE SEQUENCE [LARGE SCALE GENOMIC DNA]</scope>
    <source>
        <strain evidence="8 9">CBS 72588</strain>
    </source>
</reference>
<dbReference type="Pfam" id="PF04082">
    <property type="entry name" value="Fungal_trans"/>
    <property type="match status" value="1"/>
</dbReference>
<dbReference type="PANTHER" id="PTHR47338:SF4">
    <property type="entry name" value="ZN(II)2CYS6 TRANSCRIPTION FACTOR (EUROFUNG)"/>
    <property type="match status" value="1"/>
</dbReference>
<dbReference type="InterPro" id="IPR050815">
    <property type="entry name" value="TF_fung"/>
</dbReference>
<dbReference type="GO" id="GO:0003677">
    <property type="term" value="F:DNA binding"/>
    <property type="evidence" value="ECO:0007669"/>
    <property type="project" value="InterPro"/>
</dbReference>
<dbReference type="STRING" id="215243.A0A0D2D0Y8"/>
<evidence type="ECO:0000256" key="2">
    <source>
        <dbReference type="ARBA" id="ARBA00022723"/>
    </source>
</evidence>
<name>A0A0D2D0Y8_9EURO</name>
<dbReference type="GO" id="GO:0008270">
    <property type="term" value="F:zinc ion binding"/>
    <property type="evidence" value="ECO:0007669"/>
    <property type="project" value="InterPro"/>
</dbReference>
<organism evidence="8 9">
    <name type="scientific">Exophiala oligosperma</name>
    <dbReference type="NCBI Taxonomy" id="215243"/>
    <lineage>
        <taxon>Eukaryota</taxon>
        <taxon>Fungi</taxon>
        <taxon>Dikarya</taxon>
        <taxon>Ascomycota</taxon>
        <taxon>Pezizomycotina</taxon>
        <taxon>Eurotiomycetes</taxon>
        <taxon>Chaetothyriomycetidae</taxon>
        <taxon>Chaetothyriales</taxon>
        <taxon>Herpotrichiellaceae</taxon>
        <taxon>Exophiala</taxon>
    </lineage>
</organism>
<evidence type="ECO:0000256" key="3">
    <source>
        <dbReference type="ARBA" id="ARBA00023015"/>
    </source>
</evidence>
<dbReference type="Proteomes" id="UP000053342">
    <property type="component" value="Unassembled WGS sequence"/>
</dbReference>
<gene>
    <name evidence="8" type="ORF">PV06_10854</name>
</gene>
<dbReference type="AlphaFoldDB" id="A0A0D2D0Y8"/>
<dbReference type="OrthoDB" id="424974at2759"/>
<evidence type="ECO:0000313" key="8">
    <source>
        <dbReference type="EMBL" id="KIW36953.1"/>
    </source>
</evidence>
<evidence type="ECO:0000313" key="9">
    <source>
        <dbReference type="Proteomes" id="UP000053342"/>
    </source>
</evidence>